<dbReference type="RefSeq" id="WP_211545321.1">
    <property type="nucleotide sequence ID" value="NZ_JAGTUK010000004.1"/>
</dbReference>
<keyword evidence="3" id="KW-1185">Reference proteome</keyword>
<dbReference type="CDD" id="cd00093">
    <property type="entry name" value="HTH_XRE"/>
    <property type="match status" value="1"/>
</dbReference>
<protein>
    <submittedName>
        <fullName evidence="2">Helix-turn-helix transcriptional regulator</fullName>
    </submittedName>
</protein>
<gene>
    <name evidence="2" type="ORF">KE274_15435</name>
</gene>
<name>A0ABS5ITA6_9MICO</name>
<dbReference type="Gene3D" id="1.10.260.40">
    <property type="entry name" value="lambda repressor-like DNA-binding domains"/>
    <property type="match status" value="1"/>
</dbReference>
<feature type="domain" description="HTH cro/C1-type" evidence="1">
    <location>
        <begin position="13"/>
        <end position="67"/>
    </location>
</feature>
<dbReference type="PROSITE" id="PS50943">
    <property type="entry name" value="HTH_CROC1"/>
    <property type="match status" value="1"/>
</dbReference>
<accession>A0ABS5ITA6</accession>
<dbReference type="SUPFAM" id="SSF47413">
    <property type="entry name" value="lambda repressor-like DNA-binding domains"/>
    <property type="match status" value="1"/>
</dbReference>
<evidence type="ECO:0000259" key="1">
    <source>
        <dbReference type="PROSITE" id="PS50943"/>
    </source>
</evidence>
<evidence type="ECO:0000313" key="2">
    <source>
        <dbReference type="EMBL" id="MBS0025497.1"/>
    </source>
</evidence>
<dbReference type="EMBL" id="JAGTUK010000004">
    <property type="protein sequence ID" value="MBS0025497.1"/>
    <property type="molecule type" value="Genomic_DNA"/>
</dbReference>
<proteinExistence type="predicted"/>
<reference evidence="2 3" key="1">
    <citation type="submission" date="2021-04" db="EMBL/GenBank/DDBJ databases">
        <title>Whole genome analysis of root endophytic bacterium Microbacterium paraoxydans ku-mp colonizing RP-bio226 rice variety.</title>
        <authorList>
            <person name="Ulaganathan K."/>
            <person name="Latha B."/>
        </authorList>
    </citation>
    <scope>NUCLEOTIDE SEQUENCE [LARGE SCALE GENOMIC DNA]</scope>
    <source>
        <strain evidence="3">ku-mp</strain>
    </source>
</reference>
<sequence length="76" mass="8178">MGTELRHLMASTVETARLHAGVSLIQLAELAGLSPRRVHDLLDGRVEFTMVDLARIAAALDIPVTDLLPFSTTADP</sequence>
<evidence type="ECO:0000313" key="3">
    <source>
        <dbReference type="Proteomes" id="UP000678243"/>
    </source>
</evidence>
<dbReference type="InterPro" id="IPR001387">
    <property type="entry name" value="Cro/C1-type_HTH"/>
</dbReference>
<dbReference type="Proteomes" id="UP000678243">
    <property type="component" value="Unassembled WGS sequence"/>
</dbReference>
<organism evidence="2 3">
    <name type="scientific">Microbacterium paraoxydans</name>
    <dbReference type="NCBI Taxonomy" id="199592"/>
    <lineage>
        <taxon>Bacteria</taxon>
        <taxon>Bacillati</taxon>
        <taxon>Actinomycetota</taxon>
        <taxon>Actinomycetes</taxon>
        <taxon>Micrococcales</taxon>
        <taxon>Microbacteriaceae</taxon>
        <taxon>Microbacterium</taxon>
    </lineage>
</organism>
<dbReference type="SMART" id="SM00530">
    <property type="entry name" value="HTH_XRE"/>
    <property type="match status" value="1"/>
</dbReference>
<dbReference type="InterPro" id="IPR010982">
    <property type="entry name" value="Lambda_DNA-bd_dom_sf"/>
</dbReference>
<dbReference type="Pfam" id="PF13560">
    <property type="entry name" value="HTH_31"/>
    <property type="match status" value="1"/>
</dbReference>
<comment type="caution">
    <text evidence="2">The sequence shown here is derived from an EMBL/GenBank/DDBJ whole genome shotgun (WGS) entry which is preliminary data.</text>
</comment>